<sequence length="439" mass="50244">MLRGRSFLRKSKGKQKPSPQPVPVPDFTAQDAVSTLPLPQLPQLPAIQDLELGQQQHQLPYELFLEIFSYIEDSNDNLNLCRTSKLFRSIVEPLVYKNIDLNFDGYEHNLSRSLQLLEIIQSPRLWNIITAVRVTSQPCLKRSKSTEDQVKKCICGVIDQKLGTALQSIQTLEVLSISCTLCRNLSTGRHRYLTNLGTRRMRHFDYECRCSMGNSFDVPTLFTAPWIQSLNSLCWLTNLWTTIPSEQLEKLLENPNFLPQLNTLHYSGPGIFEKLLSGRKITRLSGGIDLMAQTGAHINRSSITHLSIHTLFRNRILDTPGILKQFHNLQHIGTITFAYPGGSGHKMVDTVNRVFNSITDLKRLSSIYGHMNLVTFDDDPWNQILLTQLGILHPKLRRIFLSGTSLCAWIRKDSSRVWQRHEIPSLSNWDMVTDRYDHI</sequence>
<dbReference type="InterPro" id="IPR001810">
    <property type="entry name" value="F-box_dom"/>
</dbReference>
<reference evidence="4" key="2">
    <citation type="submission" date="2015-01" db="EMBL/GenBank/DDBJ databases">
        <title>Evolutionary Origins and Diversification of the Mycorrhizal Mutualists.</title>
        <authorList>
            <consortium name="DOE Joint Genome Institute"/>
            <consortium name="Mycorrhizal Genomics Consortium"/>
            <person name="Kohler A."/>
            <person name="Kuo A."/>
            <person name="Nagy L.G."/>
            <person name="Floudas D."/>
            <person name="Copeland A."/>
            <person name="Barry K.W."/>
            <person name="Cichocki N."/>
            <person name="Veneault-Fourrey C."/>
            <person name="LaButti K."/>
            <person name="Lindquist E.A."/>
            <person name="Lipzen A."/>
            <person name="Lundell T."/>
            <person name="Morin E."/>
            <person name="Murat C."/>
            <person name="Riley R."/>
            <person name="Ohm R."/>
            <person name="Sun H."/>
            <person name="Tunlid A."/>
            <person name="Henrissat B."/>
            <person name="Grigoriev I.V."/>
            <person name="Hibbett D.S."/>
            <person name="Martin F."/>
        </authorList>
    </citation>
    <scope>NUCLEOTIDE SEQUENCE [LARGE SCALE GENOMIC DNA]</scope>
    <source>
        <strain evidence="4">MAFF 305830</strain>
    </source>
</reference>
<feature type="region of interest" description="Disordered" evidence="1">
    <location>
        <begin position="1"/>
        <end position="26"/>
    </location>
</feature>
<dbReference type="EMBL" id="KN824359">
    <property type="protein sequence ID" value="KIM22305.1"/>
    <property type="molecule type" value="Genomic_DNA"/>
</dbReference>
<feature type="domain" description="F-box" evidence="2">
    <location>
        <begin position="58"/>
        <end position="101"/>
    </location>
</feature>
<protein>
    <recommendedName>
        <fullName evidence="2">F-box domain-containing protein</fullName>
    </recommendedName>
</protein>
<dbReference type="OrthoDB" id="10679473at2759"/>
<reference evidence="3 4" key="1">
    <citation type="submission" date="2014-04" db="EMBL/GenBank/DDBJ databases">
        <authorList>
            <consortium name="DOE Joint Genome Institute"/>
            <person name="Kuo A."/>
            <person name="Zuccaro A."/>
            <person name="Kohler A."/>
            <person name="Nagy L.G."/>
            <person name="Floudas D."/>
            <person name="Copeland A."/>
            <person name="Barry K.W."/>
            <person name="Cichocki N."/>
            <person name="Veneault-Fourrey C."/>
            <person name="LaButti K."/>
            <person name="Lindquist E.A."/>
            <person name="Lipzen A."/>
            <person name="Lundell T."/>
            <person name="Morin E."/>
            <person name="Murat C."/>
            <person name="Sun H."/>
            <person name="Tunlid A."/>
            <person name="Henrissat B."/>
            <person name="Grigoriev I.V."/>
            <person name="Hibbett D.S."/>
            <person name="Martin F."/>
            <person name="Nordberg H.P."/>
            <person name="Cantor M.N."/>
            <person name="Hua S.X."/>
        </authorList>
    </citation>
    <scope>NUCLEOTIDE SEQUENCE [LARGE SCALE GENOMIC DNA]</scope>
    <source>
        <strain evidence="3 4">MAFF 305830</strain>
    </source>
</reference>
<feature type="compositionally biased region" description="Basic residues" evidence="1">
    <location>
        <begin position="1"/>
        <end position="15"/>
    </location>
</feature>
<evidence type="ECO:0000259" key="2">
    <source>
        <dbReference type="Pfam" id="PF12937"/>
    </source>
</evidence>
<evidence type="ECO:0000256" key="1">
    <source>
        <dbReference type="SAM" id="MobiDB-lite"/>
    </source>
</evidence>
<dbReference type="AlphaFoldDB" id="A0A0C3ACC0"/>
<name>A0A0C3ACC0_SERVB</name>
<organism evidence="3 4">
    <name type="scientific">Serendipita vermifera MAFF 305830</name>
    <dbReference type="NCBI Taxonomy" id="933852"/>
    <lineage>
        <taxon>Eukaryota</taxon>
        <taxon>Fungi</taxon>
        <taxon>Dikarya</taxon>
        <taxon>Basidiomycota</taxon>
        <taxon>Agaricomycotina</taxon>
        <taxon>Agaricomycetes</taxon>
        <taxon>Sebacinales</taxon>
        <taxon>Serendipitaceae</taxon>
        <taxon>Serendipita</taxon>
    </lineage>
</organism>
<dbReference type="Pfam" id="PF12937">
    <property type="entry name" value="F-box-like"/>
    <property type="match status" value="1"/>
</dbReference>
<evidence type="ECO:0000313" key="3">
    <source>
        <dbReference type="EMBL" id="KIM22305.1"/>
    </source>
</evidence>
<gene>
    <name evidence="3" type="ORF">M408DRAFT_291885</name>
</gene>
<dbReference type="HOGENOM" id="CLU_054997_0_0_1"/>
<proteinExistence type="predicted"/>
<dbReference type="InterPro" id="IPR036047">
    <property type="entry name" value="F-box-like_dom_sf"/>
</dbReference>
<dbReference type="Proteomes" id="UP000054097">
    <property type="component" value="Unassembled WGS sequence"/>
</dbReference>
<keyword evidence="4" id="KW-1185">Reference proteome</keyword>
<dbReference type="SUPFAM" id="SSF81383">
    <property type="entry name" value="F-box domain"/>
    <property type="match status" value="1"/>
</dbReference>
<accession>A0A0C3ACC0</accession>
<evidence type="ECO:0000313" key="4">
    <source>
        <dbReference type="Proteomes" id="UP000054097"/>
    </source>
</evidence>